<feature type="transmembrane region" description="Helical" evidence="3">
    <location>
        <begin position="261"/>
        <end position="283"/>
    </location>
</feature>
<feature type="transmembrane region" description="Helical" evidence="3">
    <location>
        <begin position="289"/>
        <end position="313"/>
    </location>
</feature>
<sequence>MTTISLTKRGPRRRSRPGRGPDGGWALPVRRRPARSQARAVPLPTSLVTTFWALATVSLLSAWFVLYALVLSGLQQHRDNAVLYSQLRQGLSEATTPIGGAIAPSTPIALLQLPAAGLSSAVIVEGTDSRDLAKGIGHKRDTPLPGQAGVSVLYGRSLTFGAPFKNIHSLTAGTSFTLTTGQGSFTYHVDDVRRVGDPLPVPLAAGGSRVILQTSTGSSIAPSQPLYVDATLQGKPVASTARALSAVPSSERAFGVDRSDLAVLVFWLQGLLVAGVLIVWAALRWGSRQAWVIGVPLVVALLWGASGNVMLLLPNLI</sequence>
<keyword evidence="5" id="KW-1185">Reference proteome</keyword>
<feature type="region of interest" description="Disordered" evidence="2">
    <location>
        <begin position="1"/>
        <end position="31"/>
    </location>
</feature>
<gene>
    <name evidence="4" type="ORF">M6D93_19295</name>
</gene>
<accession>A0ABY4QY27</accession>
<dbReference type="EMBL" id="CP097332">
    <property type="protein sequence ID" value="UQX88403.1"/>
    <property type="molecule type" value="Genomic_DNA"/>
</dbReference>
<keyword evidence="1" id="KW-0378">Hydrolase</keyword>
<keyword evidence="3" id="KW-0472">Membrane</keyword>
<dbReference type="RefSeq" id="WP_249771865.1">
    <property type="nucleotide sequence ID" value="NZ_CP097332.1"/>
</dbReference>
<dbReference type="InterPro" id="IPR005754">
    <property type="entry name" value="Sortase"/>
</dbReference>
<dbReference type="InterPro" id="IPR042003">
    <property type="entry name" value="Sortase_E"/>
</dbReference>
<dbReference type="CDD" id="cd05830">
    <property type="entry name" value="Sortase_E"/>
    <property type="match status" value="1"/>
</dbReference>
<protein>
    <submittedName>
        <fullName evidence="4">Class E sortase</fullName>
    </submittedName>
</protein>
<evidence type="ECO:0000256" key="3">
    <source>
        <dbReference type="SAM" id="Phobius"/>
    </source>
</evidence>
<evidence type="ECO:0000256" key="2">
    <source>
        <dbReference type="SAM" id="MobiDB-lite"/>
    </source>
</evidence>
<keyword evidence="3" id="KW-1133">Transmembrane helix</keyword>
<proteinExistence type="predicted"/>
<reference evidence="4" key="2">
    <citation type="submission" date="2022-05" db="EMBL/GenBank/DDBJ databases">
        <authorList>
            <person name="Kim J.-S."/>
            <person name="Lee K."/>
            <person name="Suh M."/>
            <person name="Eom M."/>
            <person name="Kim J.-S."/>
            <person name="Kim D.-S."/>
            <person name="Ko S.-H."/>
            <person name="Shin Y."/>
            <person name="Lee J.-S."/>
        </authorList>
    </citation>
    <scope>NUCLEOTIDE SEQUENCE</scope>
    <source>
        <strain evidence="4">N237</strain>
    </source>
</reference>
<reference evidence="4" key="1">
    <citation type="journal article" date="2018" name="Int. J. Syst. Evol. Microbiol.">
        <title>Jatrophihabitans telluris sp. nov., isolated from sediment soil of lava forest wetlands and the emended description of the genus Jatrophihabitans.</title>
        <authorList>
            <person name="Lee K.C."/>
            <person name="Suh M.K."/>
            <person name="Eom M.K."/>
            <person name="Kim K.K."/>
            <person name="Kim J.S."/>
            <person name="Kim D.S."/>
            <person name="Ko S.H."/>
            <person name="Shin Y.K."/>
            <person name="Lee J.S."/>
        </authorList>
    </citation>
    <scope>NUCLEOTIDE SEQUENCE</scope>
    <source>
        <strain evidence="4">N237</strain>
    </source>
</reference>
<dbReference type="SUPFAM" id="SSF63817">
    <property type="entry name" value="Sortase"/>
    <property type="match status" value="1"/>
</dbReference>
<dbReference type="InterPro" id="IPR023365">
    <property type="entry name" value="Sortase_dom-sf"/>
</dbReference>
<dbReference type="Gene3D" id="2.40.260.10">
    <property type="entry name" value="Sortase"/>
    <property type="match status" value="1"/>
</dbReference>
<evidence type="ECO:0000256" key="1">
    <source>
        <dbReference type="ARBA" id="ARBA00022801"/>
    </source>
</evidence>
<dbReference type="Proteomes" id="UP001056336">
    <property type="component" value="Chromosome"/>
</dbReference>
<dbReference type="Pfam" id="PF04203">
    <property type="entry name" value="Sortase"/>
    <property type="match status" value="1"/>
</dbReference>
<organism evidence="4 5">
    <name type="scientific">Jatrophihabitans telluris</name>
    <dbReference type="NCBI Taxonomy" id="2038343"/>
    <lineage>
        <taxon>Bacteria</taxon>
        <taxon>Bacillati</taxon>
        <taxon>Actinomycetota</taxon>
        <taxon>Actinomycetes</taxon>
        <taxon>Jatrophihabitantales</taxon>
        <taxon>Jatrophihabitantaceae</taxon>
        <taxon>Jatrophihabitans</taxon>
    </lineage>
</organism>
<name>A0ABY4QY27_9ACTN</name>
<feature type="transmembrane region" description="Helical" evidence="3">
    <location>
        <begin position="51"/>
        <end position="70"/>
    </location>
</feature>
<evidence type="ECO:0000313" key="5">
    <source>
        <dbReference type="Proteomes" id="UP001056336"/>
    </source>
</evidence>
<keyword evidence="3" id="KW-0812">Transmembrane</keyword>
<evidence type="ECO:0000313" key="4">
    <source>
        <dbReference type="EMBL" id="UQX88403.1"/>
    </source>
</evidence>